<dbReference type="Gene3D" id="3.40.50.300">
    <property type="entry name" value="P-loop containing nucleotide triphosphate hydrolases"/>
    <property type="match status" value="1"/>
</dbReference>
<name>A0A8G1RLL1_9EURO</name>
<sequence length="629" mass="71134">MAPLPSGDMDKLETTEEAAEPGSICEAHVLYQTAPDERGRTSWTREPPTDLLDPGETSLSGRFVLLVRKVKCYDGKRNLKIHSVVVQSQPLKGFLARLLTGYPGITSSLDRLEFHQPFQPFVHRWEEFCQARAREDDPTTQAHVELLFRILEEELRETIARKNDLVKNQVITHDLLWAIFEPGAPIIRIVDGRQRAFRFQSGSYDKRSGAFEIAAQYVDWDGEGFGYETEEFTLSPYEGTAPIIDLSSFPLAYHSEHARIREELIARGKLWEGYRGYHYKQYKGLAKGYIPVLNRQMKFNIQGRIVIDTEAYNNFNAQEEITGLDRIAAAAAGGSTTTTNLSDDQRLIATPIVRGYALQEKRWLAFFVDGVKDIVWDAHAFDALVLPHEQRDLKNLVLGFARAQARSRDAFDDVIHGKGRGVIMLLSGPPGVGKTLTAESVAEVMQVPLYVLSAGDLGTTPERVENTLRDVLTMIPRWGAIILLDEADVFMEARDTLDLKRNELVSIFLRLLEYYEGILFLTTNRAEHIDPAFESRIHMSIRYPELTFASRHQIWRQFLAQQRHTKPFSEDELDRLAALELNGRQIKNVLRTAHLLAEEEGCALTHAHVQGILSLRDYLKQGGMSSGGG</sequence>
<reference evidence="3 4" key="1">
    <citation type="submission" date="2018-02" db="EMBL/GenBank/DDBJ databases">
        <title>The genomes of Aspergillus section Nigri reveals drivers in fungal speciation.</title>
        <authorList>
            <consortium name="DOE Joint Genome Institute"/>
            <person name="Vesth T.C."/>
            <person name="Nybo J."/>
            <person name="Theobald S."/>
            <person name="Brandl J."/>
            <person name="Frisvad J.C."/>
            <person name="Nielsen K.F."/>
            <person name="Lyhne E.K."/>
            <person name="Kogle M.E."/>
            <person name="Kuo A."/>
            <person name="Riley R."/>
            <person name="Clum A."/>
            <person name="Nolan M."/>
            <person name="Lipzen A."/>
            <person name="Salamov A."/>
            <person name="Henrissat B."/>
            <person name="Wiebenga A."/>
            <person name="De vries R.P."/>
            <person name="Grigoriev I.V."/>
            <person name="Mortensen U.H."/>
            <person name="Andersen M.R."/>
            <person name="Baker S.E."/>
        </authorList>
    </citation>
    <scope>NUCLEOTIDE SEQUENCE [LARGE SCALE GENOMIC DNA]</scope>
    <source>
        <strain evidence="3 4">CBS 313.89</strain>
    </source>
</reference>
<dbReference type="CDD" id="cd19481">
    <property type="entry name" value="RecA-like_protease"/>
    <property type="match status" value="1"/>
</dbReference>
<gene>
    <name evidence="3" type="ORF">BO72DRAFT_198525</name>
</gene>
<dbReference type="EMBL" id="KZ824666">
    <property type="protein sequence ID" value="RAK74697.1"/>
    <property type="molecule type" value="Genomic_DNA"/>
</dbReference>
<dbReference type="VEuPathDB" id="FungiDB:BO72DRAFT_198525"/>
<dbReference type="SUPFAM" id="SSF52540">
    <property type="entry name" value="P-loop containing nucleoside triphosphate hydrolases"/>
    <property type="match status" value="1"/>
</dbReference>
<evidence type="ECO:0000256" key="1">
    <source>
        <dbReference type="SAM" id="MobiDB-lite"/>
    </source>
</evidence>
<dbReference type="Proteomes" id="UP000249789">
    <property type="component" value="Unassembled WGS sequence"/>
</dbReference>
<protein>
    <submittedName>
        <fullName evidence="3">Putative AAA family ATPase</fullName>
    </submittedName>
</protein>
<dbReference type="InterPro" id="IPR027417">
    <property type="entry name" value="P-loop_NTPase"/>
</dbReference>
<dbReference type="InterPro" id="IPR003959">
    <property type="entry name" value="ATPase_AAA_core"/>
</dbReference>
<evidence type="ECO:0000313" key="4">
    <source>
        <dbReference type="Proteomes" id="UP000249789"/>
    </source>
</evidence>
<dbReference type="Pfam" id="PF00004">
    <property type="entry name" value="AAA"/>
    <property type="match status" value="1"/>
</dbReference>
<feature type="region of interest" description="Disordered" evidence="1">
    <location>
        <begin position="1"/>
        <end position="20"/>
    </location>
</feature>
<dbReference type="RefSeq" id="XP_040798707.1">
    <property type="nucleotide sequence ID" value="XM_040939577.1"/>
</dbReference>
<dbReference type="PANTHER" id="PTHR46411:SF3">
    <property type="entry name" value="AAA+ ATPASE DOMAIN-CONTAINING PROTEIN"/>
    <property type="match status" value="1"/>
</dbReference>
<dbReference type="AlphaFoldDB" id="A0A8G1RLL1"/>
<dbReference type="SMART" id="SM00382">
    <property type="entry name" value="AAA"/>
    <property type="match status" value="1"/>
</dbReference>
<dbReference type="GO" id="GO:0016887">
    <property type="term" value="F:ATP hydrolysis activity"/>
    <property type="evidence" value="ECO:0007669"/>
    <property type="project" value="InterPro"/>
</dbReference>
<organism evidence="3 4">
    <name type="scientific">Aspergillus fijiensis CBS 313.89</name>
    <dbReference type="NCBI Taxonomy" id="1448319"/>
    <lineage>
        <taxon>Eukaryota</taxon>
        <taxon>Fungi</taxon>
        <taxon>Dikarya</taxon>
        <taxon>Ascomycota</taxon>
        <taxon>Pezizomycotina</taxon>
        <taxon>Eurotiomycetes</taxon>
        <taxon>Eurotiomycetidae</taxon>
        <taxon>Eurotiales</taxon>
        <taxon>Aspergillaceae</taxon>
        <taxon>Aspergillus</taxon>
    </lineage>
</organism>
<dbReference type="PANTHER" id="PTHR46411">
    <property type="entry name" value="FAMILY ATPASE, PUTATIVE-RELATED"/>
    <property type="match status" value="1"/>
</dbReference>
<proteinExistence type="predicted"/>
<dbReference type="Pfam" id="PF22942">
    <property type="entry name" value="DUF7025"/>
    <property type="match status" value="1"/>
</dbReference>
<evidence type="ECO:0000259" key="2">
    <source>
        <dbReference type="SMART" id="SM00382"/>
    </source>
</evidence>
<dbReference type="InterPro" id="IPR054289">
    <property type="entry name" value="DUF7025"/>
</dbReference>
<dbReference type="GO" id="GO:0005524">
    <property type="term" value="F:ATP binding"/>
    <property type="evidence" value="ECO:0007669"/>
    <property type="project" value="InterPro"/>
</dbReference>
<dbReference type="GeneID" id="63856910"/>
<dbReference type="InterPro" id="IPR003593">
    <property type="entry name" value="AAA+_ATPase"/>
</dbReference>
<accession>A0A8G1RLL1</accession>
<keyword evidence="4" id="KW-1185">Reference proteome</keyword>
<feature type="domain" description="AAA+ ATPase" evidence="2">
    <location>
        <begin position="420"/>
        <end position="545"/>
    </location>
</feature>
<dbReference type="OrthoDB" id="10042665at2759"/>
<evidence type="ECO:0000313" key="3">
    <source>
        <dbReference type="EMBL" id="RAK74697.1"/>
    </source>
</evidence>